<dbReference type="EMBL" id="BDQI01000100">
    <property type="protein sequence ID" value="GAX59049.1"/>
    <property type="molecule type" value="Genomic_DNA"/>
</dbReference>
<keyword evidence="2" id="KW-1185">Reference proteome</keyword>
<evidence type="ECO:0000313" key="1">
    <source>
        <dbReference type="EMBL" id="GAX59049.1"/>
    </source>
</evidence>
<name>A0A286TSZ8_STROL</name>
<dbReference type="AlphaFoldDB" id="A0A286TSZ8"/>
<evidence type="ECO:0000313" key="2">
    <source>
        <dbReference type="Proteomes" id="UP000217446"/>
    </source>
</evidence>
<protein>
    <submittedName>
        <fullName evidence="1">Uncharacterized protein</fullName>
    </submittedName>
</protein>
<organism evidence="1 2">
    <name type="scientific">Streptomyces olivochromogenes</name>
    <dbReference type="NCBI Taxonomy" id="1963"/>
    <lineage>
        <taxon>Bacteria</taxon>
        <taxon>Bacillati</taxon>
        <taxon>Actinomycetota</taxon>
        <taxon>Actinomycetes</taxon>
        <taxon>Kitasatosporales</taxon>
        <taxon>Streptomycetaceae</taxon>
        <taxon>Streptomyces</taxon>
    </lineage>
</organism>
<accession>A0A286TSZ8</accession>
<proteinExistence type="predicted"/>
<comment type="caution">
    <text evidence="1">The sequence shown here is derived from an EMBL/GenBank/DDBJ whole genome shotgun (WGS) entry which is preliminary data.</text>
</comment>
<reference evidence="2" key="1">
    <citation type="submission" date="2017-05" db="EMBL/GenBank/DDBJ databases">
        <title>Streptomyces olivochromogenes NBRC 3561 whole genome shotgun sequence.</title>
        <authorList>
            <person name="Dohra H."/>
            <person name="Kodani S."/>
        </authorList>
    </citation>
    <scope>NUCLEOTIDE SEQUENCE [LARGE SCALE GENOMIC DNA]</scope>
    <source>
        <strain evidence="2">NBRC 3561</strain>
    </source>
</reference>
<dbReference type="Proteomes" id="UP000217446">
    <property type="component" value="Unassembled WGS sequence"/>
</dbReference>
<gene>
    <name evidence="1" type="ORF">SO3561_10626</name>
</gene>
<sequence>MPFEVKLSLEGLVDRFDDLLQRLEQGCARPFPFTFTGRPQQLDSMLGQFAFETTAEVVLVADESLSGALSQKLAFGCQEVKEGRAFVGLGPGQSEGDGQALKGADQVQAQAPEEAAVAGAVAVFGPNLPGRSV</sequence>